<dbReference type="Proteomes" id="UP000759131">
    <property type="component" value="Unassembled WGS sequence"/>
</dbReference>
<dbReference type="EMBL" id="CAJPIZ010001106">
    <property type="protein sequence ID" value="CAG2102877.1"/>
    <property type="molecule type" value="Genomic_DNA"/>
</dbReference>
<sequence>MVSSQRLIWICNESTHAFTDPPLKEKTETGGLEDVINKLLQINHKFISFADLTVMTILYIPSLPVLIGVSDGIHAVIGNYPNVTDSDCGMSRESRLLNDKCFTYHKTSGLSRIANGRDTKAGETSYAVLIEIEVRSTSNNCNASKYTCPFTINILIGVIDWTAPNLHYYGAARVYPHPDYKFNLNSIKPDIGLIRVNTSIPFTDRLAITNVCLPARGLVNTGSEYALITGWGHTGKLPVSMIRQMGWVRIVVTDPNRYPTNDTRFIFGHITPLTSGTAACEVSTCYVT</sequence>
<dbReference type="SUPFAM" id="SSF50494">
    <property type="entry name" value="Trypsin-like serine proteases"/>
    <property type="match status" value="1"/>
</dbReference>
<dbReference type="Gene3D" id="2.40.10.10">
    <property type="entry name" value="Trypsin-like serine proteases"/>
    <property type="match status" value="1"/>
</dbReference>
<keyword evidence="2" id="KW-1185">Reference proteome</keyword>
<evidence type="ECO:0000313" key="1">
    <source>
        <dbReference type="EMBL" id="CAD7622447.1"/>
    </source>
</evidence>
<dbReference type="OrthoDB" id="6380398at2759"/>
<proteinExistence type="predicted"/>
<protein>
    <submittedName>
        <fullName evidence="1">Uncharacterized protein</fullName>
    </submittedName>
</protein>
<dbReference type="InterPro" id="IPR009003">
    <property type="entry name" value="Peptidase_S1_PA"/>
</dbReference>
<name>A0A7R9PW25_9ACAR</name>
<dbReference type="AlphaFoldDB" id="A0A7R9PW25"/>
<gene>
    <name evidence="1" type="ORF">OSB1V03_LOCUS2910</name>
</gene>
<reference evidence="1" key="1">
    <citation type="submission" date="2020-11" db="EMBL/GenBank/DDBJ databases">
        <authorList>
            <person name="Tran Van P."/>
        </authorList>
    </citation>
    <scope>NUCLEOTIDE SEQUENCE</scope>
</reference>
<accession>A0A7R9PW25</accession>
<dbReference type="EMBL" id="OC855681">
    <property type="protein sequence ID" value="CAD7622447.1"/>
    <property type="molecule type" value="Genomic_DNA"/>
</dbReference>
<dbReference type="InterPro" id="IPR043504">
    <property type="entry name" value="Peptidase_S1_PA_chymotrypsin"/>
</dbReference>
<evidence type="ECO:0000313" key="2">
    <source>
        <dbReference type="Proteomes" id="UP000759131"/>
    </source>
</evidence>
<organism evidence="1">
    <name type="scientific">Medioppia subpectinata</name>
    <dbReference type="NCBI Taxonomy" id="1979941"/>
    <lineage>
        <taxon>Eukaryota</taxon>
        <taxon>Metazoa</taxon>
        <taxon>Ecdysozoa</taxon>
        <taxon>Arthropoda</taxon>
        <taxon>Chelicerata</taxon>
        <taxon>Arachnida</taxon>
        <taxon>Acari</taxon>
        <taxon>Acariformes</taxon>
        <taxon>Sarcoptiformes</taxon>
        <taxon>Oribatida</taxon>
        <taxon>Brachypylina</taxon>
        <taxon>Oppioidea</taxon>
        <taxon>Oppiidae</taxon>
        <taxon>Medioppia</taxon>
    </lineage>
</organism>